<dbReference type="AlphaFoldDB" id="A0A239Q2G9"/>
<organism evidence="1 2">
    <name type="scientific">Paracoccus seriniphilus</name>
    <dbReference type="NCBI Taxonomy" id="184748"/>
    <lineage>
        <taxon>Bacteria</taxon>
        <taxon>Pseudomonadati</taxon>
        <taxon>Pseudomonadota</taxon>
        <taxon>Alphaproteobacteria</taxon>
        <taxon>Rhodobacterales</taxon>
        <taxon>Paracoccaceae</taxon>
        <taxon>Paracoccus</taxon>
    </lineage>
</organism>
<dbReference type="OrthoDB" id="7779068at2"/>
<accession>A0A239Q2G9</accession>
<sequence length="97" mass="10542">MTVFSFKPGAAAPLAIRPEQDDGMVPDLAGVAMELRIDTGTACLSLPGILDPEDQLFEVDVNTLDLPPRLYPASVCFDWGDGWVREGIIHLDIERGC</sequence>
<keyword evidence="2" id="KW-1185">Reference proteome</keyword>
<evidence type="ECO:0000313" key="2">
    <source>
        <dbReference type="Proteomes" id="UP000198307"/>
    </source>
</evidence>
<gene>
    <name evidence="1" type="ORF">SAMN05444959_12511</name>
</gene>
<reference evidence="1 2" key="1">
    <citation type="submission" date="2017-07" db="EMBL/GenBank/DDBJ databases">
        <authorList>
            <person name="Sun Z.S."/>
            <person name="Albrecht U."/>
            <person name="Echele G."/>
            <person name="Lee C.C."/>
        </authorList>
    </citation>
    <scope>NUCLEOTIDE SEQUENCE [LARGE SCALE GENOMIC DNA]</scope>
    <source>
        <strain evidence="1 2">DSM 14827</strain>
    </source>
</reference>
<dbReference type="EMBL" id="FZQB01000025">
    <property type="protein sequence ID" value="SNT76704.1"/>
    <property type="molecule type" value="Genomic_DNA"/>
</dbReference>
<dbReference type="Proteomes" id="UP000198307">
    <property type="component" value="Unassembled WGS sequence"/>
</dbReference>
<name>A0A239Q2G9_9RHOB</name>
<proteinExistence type="predicted"/>
<dbReference type="RefSeq" id="WP_089345999.1">
    <property type="nucleotide sequence ID" value="NZ_CP067129.1"/>
</dbReference>
<evidence type="ECO:0000313" key="1">
    <source>
        <dbReference type="EMBL" id="SNT76704.1"/>
    </source>
</evidence>
<protein>
    <submittedName>
        <fullName evidence="1">Uncharacterized protein</fullName>
    </submittedName>
</protein>